<reference evidence="6" key="2">
    <citation type="submission" date="2020-11" db="EMBL/GenBank/DDBJ databases">
        <authorList>
            <consortium name="DOE Joint Genome Institute"/>
            <person name="Kuo A."/>
            <person name="Miyauchi S."/>
            <person name="Kiss E."/>
            <person name="Drula E."/>
            <person name="Kohler A."/>
            <person name="Sanchez-Garcia M."/>
            <person name="Andreopoulos B."/>
            <person name="Barry K.W."/>
            <person name="Bonito G."/>
            <person name="Buee M."/>
            <person name="Carver A."/>
            <person name="Chen C."/>
            <person name="Cichocki N."/>
            <person name="Clum A."/>
            <person name="Culley D."/>
            <person name="Crous P.W."/>
            <person name="Fauchery L."/>
            <person name="Girlanda M."/>
            <person name="Hayes R."/>
            <person name="Keri Z."/>
            <person name="Labutti K."/>
            <person name="Lipzen A."/>
            <person name="Lombard V."/>
            <person name="Magnuson J."/>
            <person name="Maillard F."/>
            <person name="Morin E."/>
            <person name="Murat C."/>
            <person name="Nolan M."/>
            <person name="Ohm R."/>
            <person name="Pangilinan J."/>
            <person name="Pereira M."/>
            <person name="Perotto S."/>
            <person name="Peter M."/>
            <person name="Riley R."/>
            <person name="Sitrit Y."/>
            <person name="Stielow B."/>
            <person name="Szollosi G."/>
            <person name="Zifcakova L."/>
            <person name="Stursova M."/>
            <person name="Spatafora J.W."/>
            <person name="Tedersoo L."/>
            <person name="Vaario L.-M."/>
            <person name="Yamada A."/>
            <person name="Yan M."/>
            <person name="Wang P."/>
            <person name="Xu J."/>
            <person name="Bruns T."/>
            <person name="Baldrian P."/>
            <person name="Vilgalys R."/>
            <person name="Henrissat B."/>
            <person name="Grigoriev I.V."/>
            <person name="Hibbett D."/>
            <person name="Nagy L.G."/>
            <person name="Martin F.M."/>
        </authorList>
    </citation>
    <scope>NUCLEOTIDE SEQUENCE</scope>
    <source>
        <strain evidence="6">UH-Tt-Lm1</strain>
    </source>
</reference>
<accession>A0A9P6HR14</accession>
<dbReference type="OrthoDB" id="1431247at2759"/>
<dbReference type="PROSITE" id="PS01031">
    <property type="entry name" value="SHSP"/>
    <property type="match status" value="1"/>
</dbReference>
<evidence type="ECO:0000256" key="2">
    <source>
        <dbReference type="PROSITE-ProRule" id="PRU00285"/>
    </source>
</evidence>
<reference evidence="6" key="1">
    <citation type="journal article" date="2020" name="Nat. Commun.">
        <title>Large-scale genome sequencing of mycorrhizal fungi provides insights into the early evolution of symbiotic traits.</title>
        <authorList>
            <person name="Miyauchi S."/>
            <person name="Kiss E."/>
            <person name="Kuo A."/>
            <person name="Drula E."/>
            <person name="Kohler A."/>
            <person name="Sanchez-Garcia M."/>
            <person name="Morin E."/>
            <person name="Andreopoulos B."/>
            <person name="Barry K.W."/>
            <person name="Bonito G."/>
            <person name="Buee M."/>
            <person name="Carver A."/>
            <person name="Chen C."/>
            <person name="Cichocki N."/>
            <person name="Clum A."/>
            <person name="Culley D."/>
            <person name="Crous P.W."/>
            <person name="Fauchery L."/>
            <person name="Girlanda M."/>
            <person name="Hayes R.D."/>
            <person name="Keri Z."/>
            <person name="LaButti K."/>
            <person name="Lipzen A."/>
            <person name="Lombard V."/>
            <person name="Magnuson J."/>
            <person name="Maillard F."/>
            <person name="Murat C."/>
            <person name="Nolan M."/>
            <person name="Ohm R.A."/>
            <person name="Pangilinan J."/>
            <person name="Pereira M.F."/>
            <person name="Perotto S."/>
            <person name="Peter M."/>
            <person name="Pfister S."/>
            <person name="Riley R."/>
            <person name="Sitrit Y."/>
            <person name="Stielow J.B."/>
            <person name="Szollosi G."/>
            <person name="Zifcakova L."/>
            <person name="Stursova M."/>
            <person name="Spatafora J.W."/>
            <person name="Tedersoo L."/>
            <person name="Vaario L.M."/>
            <person name="Yamada A."/>
            <person name="Yan M."/>
            <person name="Wang P."/>
            <person name="Xu J."/>
            <person name="Bruns T."/>
            <person name="Baldrian P."/>
            <person name="Vilgalys R."/>
            <person name="Dunand C."/>
            <person name="Henrissat B."/>
            <person name="Grigoriev I.V."/>
            <person name="Hibbett D."/>
            <person name="Nagy L.G."/>
            <person name="Martin F.M."/>
        </authorList>
    </citation>
    <scope>NUCLEOTIDE SEQUENCE</scope>
    <source>
        <strain evidence="6">UH-Tt-Lm1</strain>
    </source>
</reference>
<dbReference type="Proteomes" id="UP000736335">
    <property type="component" value="Unassembled WGS sequence"/>
</dbReference>
<comment type="similarity">
    <text evidence="2 3">Belongs to the small heat shock protein (HSP20) family.</text>
</comment>
<comment type="caution">
    <text evidence="6">The sequence shown here is derived from an EMBL/GenBank/DDBJ whole genome shotgun (WGS) entry which is preliminary data.</text>
</comment>
<evidence type="ECO:0000256" key="3">
    <source>
        <dbReference type="RuleBase" id="RU003616"/>
    </source>
</evidence>
<evidence type="ECO:0000313" key="7">
    <source>
        <dbReference type="Proteomes" id="UP000736335"/>
    </source>
</evidence>
<proteinExistence type="inferred from homology"/>
<name>A0A9P6HR14_9AGAM</name>
<dbReference type="CDD" id="cd06464">
    <property type="entry name" value="ACD_sHsps-like"/>
    <property type="match status" value="1"/>
</dbReference>
<protein>
    <submittedName>
        <fullName evidence="6">Small heat shock protein</fullName>
    </submittedName>
</protein>
<feature type="region of interest" description="Disordered" evidence="4">
    <location>
        <begin position="20"/>
        <end position="39"/>
    </location>
</feature>
<evidence type="ECO:0000256" key="4">
    <source>
        <dbReference type="SAM" id="MobiDB-lite"/>
    </source>
</evidence>
<evidence type="ECO:0000256" key="1">
    <source>
        <dbReference type="ARBA" id="ARBA00023016"/>
    </source>
</evidence>
<dbReference type="EMBL" id="WIUZ02000002">
    <property type="protein sequence ID" value="KAF9790950.1"/>
    <property type="molecule type" value="Genomic_DNA"/>
</dbReference>
<dbReference type="AlphaFoldDB" id="A0A9P6HR14"/>
<dbReference type="Pfam" id="PF00011">
    <property type="entry name" value="HSP20"/>
    <property type="match status" value="1"/>
</dbReference>
<dbReference type="InterPro" id="IPR002068">
    <property type="entry name" value="A-crystallin/Hsp20_dom"/>
</dbReference>
<dbReference type="Gene3D" id="2.60.40.790">
    <property type="match status" value="1"/>
</dbReference>
<evidence type="ECO:0000259" key="5">
    <source>
        <dbReference type="PROSITE" id="PS01031"/>
    </source>
</evidence>
<feature type="domain" description="SHSP" evidence="5">
    <location>
        <begin position="37"/>
        <end position="150"/>
    </location>
</feature>
<dbReference type="SUPFAM" id="SSF49764">
    <property type="entry name" value="HSP20-like chaperones"/>
    <property type="match status" value="1"/>
</dbReference>
<keyword evidence="7" id="KW-1185">Reference proteome</keyword>
<dbReference type="InterPro" id="IPR031107">
    <property type="entry name" value="Small_HSP"/>
</dbReference>
<dbReference type="PANTHER" id="PTHR11527">
    <property type="entry name" value="HEAT-SHOCK PROTEIN 20 FAMILY MEMBER"/>
    <property type="match status" value="1"/>
</dbReference>
<gene>
    <name evidence="6" type="ORF">BJ322DRAFT_418048</name>
</gene>
<organism evidence="6 7">
    <name type="scientific">Thelephora terrestris</name>
    <dbReference type="NCBI Taxonomy" id="56493"/>
    <lineage>
        <taxon>Eukaryota</taxon>
        <taxon>Fungi</taxon>
        <taxon>Dikarya</taxon>
        <taxon>Basidiomycota</taxon>
        <taxon>Agaricomycotina</taxon>
        <taxon>Agaricomycetes</taxon>
        <taxon>Thelephorales</taxon>
        <taxon>Thelephoraceae</taxon>
        <taxon>Thelephora</taxon>
    </lineage>
</organism>
<dbReference type="InterPro" id="IPR008978">
    <property type="entry name" value="HSP20-like_chaperone"/>
</dbReference>
<sequence>MSISRFYPFFDLDQIIDDTLRPRGGRSGPSASYDEQQVPRLLKPRMDLHEDPEKNLVTATFELPGLTKDKVNIDMHAGNLIISGEVSESTEKNEHGYAVRERRTGRFSRSVGLPEGTKPQDIKASMENGVLTVTYPKATAGQEPQRIAID</sequence>
<evidence type="ECO:0000313" key="6">
    <source>
        <dbReference type="EMBL" id="KAF9790950.1"/>
    </source>
</evidence>
<keyword evidence="1 6" id="KW-0346">Stress response</keyword>